<dbReference type="InterPro" id="IPR007842">
    <property type="entry name" value="HEPN_dom"/>
</dbReference>
<comment type="similarity">
    <text evidence="1">Belongs to the UPF0332 family.</text>
</comment>
<dbReference type="PANTHER" id="PTHR36565:SF1">
    <property type="entry name" value="UPF0332 PROTEIN TM_1000"/>
    <property type="match status" value="1"/>
</dbReference>
<protein>
    <recommendedName>
        <fullName evidence="2">HEPN domain-containing protein</fullName>
    </recommendedName>
</protein>
<gene>
    <name evidence="3" type="ORF">A3F84_16965</name>
</gene>
<dbReference type="InterPro" id="IPR052226">
    <property type="entry name" value="UPF0332_toxin"/>
</dbReference>
<feature type="domain" description="HEPN" evidence="2">
    <location>
        <begin position="11"/>
        <end position="121"/>
    </location>
</feature>
<name>A0A1F6CDQ1_HANXR</name>
<dbReference type="AlphaFoldDB" id="A0A1F6CDQ1"/>
<evidence type="ECO:0000256" key="1">
    <source>
        <dbReference type="ARBA" id="ARBA00038248"/>
    </source>
</evidence>
<dbReference type="EMBL" id="MFKF01000272">
    <property type="protein sequence ID" value="OGG47141.1"/>
    <property type="molecule type" value="Genomic_DNA"/>
</dbReference>
<dbReference type="Pfam" id="PF05168">
    <property type="entry name" value="HEPN"/>
    <property type="match status" value="1"/>
</dbReference>
<organism evidence="3 4">
    <name type="scientific">Handelsmanbacteria sp. (strain RIFCSPLOWO2_12_FULL_64_10)</name>
    <dbReference type="NCBI Taxonomy" id="1817868"/>
    <lineage>
        <taxon>Bacteria</taxon>
        <taxon>Candidatus Handelsmaniibacteriota</taxon>
    </lineage>
</organism>
<reference evidence="3 4" key="1">
    <citation type="journal article" date="2016" name="Nat. Commun.">
        <title>Thousands of microbial genomes shed light on interconnected biogeochemical processes in an aquifer system.</title>
        <authorList>
            <person name="Anantharaman K."/>
            <person name="Brown C.T."/>
            <person name="Hug L.A."/>
            <person name="Sharon I."/>
            <person name="Castelle C.J."/>
            <person name="Probst A.J."/>
            <person name="Thomas B.C."/>
            <person name="Singh A."/>
            <person name="Wilkins M.J."/>
            <person name="Karaoz U."/>
            <person name="Brodie E.L."/>
            <person name="Williams K.H."/>
            <person name="Hubbard S.S."/>
            <person name="Banfield J.F."/>
        </authorList>
    </citation>
    <scope>NUCLEOTIDE SEQUENCE [LARGE SCALE GENOMIC DNA]</scope>
    <source>
        <strain evidence="4">RIFCSPLOWO2_12_FULL_64_10</strain>
    </source>
</reference>
<dbReference type="PANTHER" id="PTHR36565">
    <property type="entry name" value="UPF0332 PROTEIN TM_1000"/>
    <property type="match status" value="1"/>
</dbReference>
<evidence type="ECO:0000259" key="2">
    <source>
        <dbReference type="Pfam" id="PF05168"/>
    </source>
</evidence>
<sequence length="133" mass="15007">MNLKHSLAEFSRAKKALRAAQVLLASSLFEDAISLSYYAVMHAAKAALLAHDTVAESHRTVRRFFNKILVCSGFIEREWSSILARVQDQSIVAEYNVLVSWEQEDSQHLVEDAQAFVQRVRGYLTGIGIDPER</sequence>
<proteinExistence type="inferred from homology"/>
<evidence type="ECO:0000313" key="3">
    <source>
        <dbReference type="EMBL" id="OGG47141.1"/>
    </source>
</evidence>
<dbReference type="Gene3D" id="1.20.120.330">
    <property type="entry name" value="Nucleotidyltransferases domain 2"/>
    <property type="match status" value="1"/>
</dbReference>
<accession>A0A1F6CDQ1</accession>
<evidence type="ECO:0000313" key="4">
    <source>
        <dbReference type="Proteomes" id="UP000178606"/>
    </source>
</evidence>
<dbReference type="Proteomes" id="UP000178606">
    <property type="component" value="Unassembled WGS sequence"/>
</dbReference>
<comment type="caution">
    <text evidence="3">The sequence shown here is derived from an EMBL/GenBank/DDBJ whole genome shotgun (WGS) entry which is preliminary data.</text>
</comment>